<evidence type="ECO:0000313" key="3">
    <source>
        <dbReference type="RefSeq" id="XP_033463925.1"/>
    </source>
</evidence>
<gene>
    <name evidence="3" type="ORF">K489DRAFT_815</name>
</gene>
<feature type="region of interest" description="Disordered" evidence="1">
    <location>
        <begin position="273"/>
        <end position="598"/>
    </location>
</feature>
<proteinExistence type="predicted"/>
<dbReference type="InterPro" id="IPR029006">
    <property type="entry name" value="ADF-H/Gelsolin-like_dom_sf"/>
</dbReference>
<reference evidence="3" key="3">
    <citation type="submission" date="2025-08" db="UniProtKB">
        <authorList>
            <consortium name="RefSeq"/>
        </authorList>
    </citation>
    <scope>IDENTIFICATION</scope>
    <source>
        <strain evidence="3">CBS 342.82</strain>
    </source>
</reference>
<evidence type="ECO:0000256" key="1">
    <source>
        <dbReference type="SAM" id="MobiDB-lite"/>
    </source>
</evidence>
<accession>A0A6J3MGS9</accession>
<feature type="region of interest" description="Disordered" evidence="1">
    <location>
        <begin position="226"/>
        <end position="254"/>
    </location>
</feature>
<name>A0A6J3MGS9_9PEZI</name>
<feature type="compositionally biased region" description="Low complexity" evidence="1">
    <location>
        <begin position="539"/>
        <end position="548"/>
    </location>
</feature>
<reference evidence="3" key="2">
    <citation type="submission" date="2020-04" db="EMBL/GenBank/DDBJ databases">
        <authorList>
            <consortium name="NCBI Genome Project"/>
        </authorList>
    </citation>
    <scope>NUCLEOTIDE SEQUENCE</scope>
    <source>
        <strain evidence="3">CBS 342.82</strain>
    </source>
</reference>
<reference evidence="3" key="1">
    <citation type="submission" date="2020-01" db="EMBL/GenBank/DDBJ databases">
        <authorList>
            <consortium name="DOE Joint Genome Institute"/>
            <person name="Haridas S."/>
            <person name="Albert R."/>
            <person name="Binder M."/>
            <person name="Bloem J."/>
            <person name="Labutti K."/>
            <person name="Salamov A."/>
            <person name="Andreopoulos B."/>
            <person name="Baker S.E."/>
            <person name="Barry K."/>
            <person name="Bills G."/>
            <person name="Bluhm B.H."/>
            <person name="Cannon C."/>
            <person name="Castanera R."/>
            <person name="Culley D.E."/>
            <person name="Daum C."/>
            <person name="Ezra D."/>
            <person name="Gonzalez J.B."/>
            <person name="Henrissat B."/>
            <person name="Kuo A."/>
            <person name="Liang C."/>
            <person name="Lipzen A."/>
            <person name="Lutzoni F."/>
            <person name="Magnuson J."/>
            <person name="Mondo S."/>
            <person name="Nolan M."/>
            <person name="Ohm R."/>
            <person name="Pangilinan J."/>
            <person name="Park H.-J."/>
            <person name="Ramirez L."/>
            <person name="Alfaro M."/>
            <person name="Sun H."/>
            <person name="Tritt A."/>
            <person name="Yoshinaga Y."/>
            <person name="Zwiers L.-H."/>
            <person name="Turgeon B.G."/>
            <person name="Goodwin S.B."/>
            <person name="Spatafora J.W."/>
            <person name="Crous P.W."/>
            <person name="Grigoriev I.V."/>
        </authorList>
    </citation>
    <scope>NUCLEOTIDE SEQUENCE</scope>
    <source>
        <strain evidence="3">CBS 342.82</strain>
    </source>
</reference>
<keyword evidence="2" id="KW-1185">Reference proteome</keyword>
<feature type="compositionally biased region" description="Low complexity" evidence="1">
    <location>
        <begin position="193"/>
        <end position="203"/>
    </location>
</feature>
<dbReference type="Gene3D" id="3.40.20.10">
    <property type="entry name" value="Severin"/>
    <property type="match status" value="1"/>
</dbReference>
<dbReference type="GeneID" id="54366749"/>
<feature type="region of interest" description="Disordered" evidence="1">
    <location>
        <begin position="616"/>
        <end position="639"/>
    </location>
</feature>
<feature type="compositionally biased region" description="Polar residues" evidence="1">
    <location>
        <begin position="1047"/>
        <end position="1056"/>
    </location>
</feature>
<feature type="compositionally biased region" description="Basic and acidic residues" evidence="1">
    <location>
        <begin position="441"/>
        <end position="452"/>
    </location>
</feature>
<feature type="region of interest" description="Disordered" evidence="1">
    <location>
        <begin position="1219"/>
        <end position="1240"/>
    </location>
</feature>
<feature type="compositionally biased region" description="Polar residues" evidence="1">
    <location>
        <begin position="949"/>
        <end position="958"/>
    </location>
</feature>
<feature type="compositionally biased region" description="Low complexity" evidence="1">
    <location>
        <begin position="1058"/>
        <end position="1073"/>
    </location>
</feature>
<feature type="compositionally biased region" description="Basic and acidic residues" evidence="1">
    <location>
        <begin position="172"/>
        <end position="191"/>
    </location>
</feature>
<feature type="region of interest" description="Disordered" evidence="1">
    <location>
        <begin position="949"/>
        <end position="998"/>
    </location>
</feature>
<feature type="compositionally biased region" description="Low complexity" evidence="1">
    <location>
        <begin position="415"/>
        <end position="431"/>
    </location>
</feature>
<sequence length="1282" mass="136971">MSLNGLDTPEIQDAYQQAVAEAAGWLLLKYTTRDEVDLLGKGKLGVSEARNAITDYLEPSPLYGLIIYRRRKVLIKYIPTGTSRLLQARTAVHFQDVIERFSPHDTLLEIATSEALNDTSLAASFPLHTASPMPTTSNRLQEISEDAEDPGGLVAPSPASGRSSSKHSSSRVRMDRRSDIPRIERLERASRVSDGSGDGLSLSPTAPSRTSLAQFLLAEASRKASITSLEQPSSSISMSQAEETPRSASLDPSFLGISNQSIAAARRISSLAARSKDDPLPELPDKDPVAVQEKQTTNGEPPVRGSVDSRRPSAPTAPETSSAKQSYEDDYDFSRFDHLWKPKVKLGPRPVADAEKVKRPTAATVSGLPANIRQNIARKPEPTRAEPTRAEPAEQKKPAPTITNAPLPLPPIPDTPDYQARPVSRGSVRSVSTHKSASTADKARLIKAMELRKKQKRNMAQTATPPVERNSIAEHKSSEAPIQAPAKELGKSLLDNVLEEEGSRTHTSKADSGIGYEKPASGDPAAATSGGESHETQIAGAEAAKGGAVVDSPEESPAQATVQPAVADVSSLPVSTEPSPDAAIDAEKQDDTADEIPILDDTIPVIVVADGQQLDTADSPREGMDANTLGATKEPSREPSFVTSELIDSEDEFEDAVDVSRHTMVNRRKGFVEPLQTDLATSGNPDDFASEDEDFLEELQSATVHEAKPMLVSPTSRSSGAVAYMGLPRQPSVASISGHSEGALSVRSISISKPSGVPAEKTPETTDILMPDMMPDLLMPDMLAFENNKVPLTYTPTGAAPSAPTDKSDALAGYSRNVSSGISRRIQALAELSNRETPSPSGYTPASTRSLTPETSFLGHDQRKLVQRSVQPTRSSHYKRSSNRSSFSHGSTPSNVSDNAPVLSFQHDPITNRNSVSVTTRIIRPAPSMANAAEPTMAEPQLDPDVQLASESLSSPSHTDLPPLNTSQLSMRSRGASSSSMQSLSPTNTSRPSPNEGRVMHSAVTTRFGRHHFPHHYKNPGTFSSALLDDYTNPSGSSHPASRAHSVASTTGTDDNGSVVRDSGSASNSSRASRFLRRMSNIGTVATGGLRKGSKPSLRASRESLSSPSTPVASGSRSFGGSKVDVSSGKSLPADHPDMPPAVVVGDLNVQFPEALLWKRRIVTIDAAGYLQFSIAQALDIHKAVAIRRHHLSAFLPPAVPDAEHQELPYSVVLEFVDGSHHDGDDGGEQNGDGDENHLQHNVSGTTIQAACEDALTHRAVVHLLKSYHRQWAKNPPVAMNA</sequence>
<feature type="compositionally biased region" description="Polar residues" evidence="1">
    <location>
        <begin position="835"/>
        <end position="855"/>
    </location>
</feature>
<feature type="region of interest" description="Disordered" evidence="1">
    <location>
        <begin position="831"/>
        <end position="908"/>
    </location>
</feature>
<feature type="compositionally biased region" description="Polar residues" evidence="1">
    <location>
        <begin position="1103"/>
        <end position="1117"/>
    </location>
</feature>
<feature type="compositionally biased region" description="Polar residues" evidence="1">
    <location>
        <begin position="226"/>
        <end position="242"/>
    </location>
</feature>
<feature type="compositionally biased region" description="Low complexity" evidence="1">
    <location>
        <begin position="967"/>
        <end position="985"/>
    </location>
</feature>
<feature type="region of interest" description="Disordered" evidence="1">
    <location>
        <begin position="1033"/>
        <end position="1139"/>
    </location>
</feature>
<dbReference type="RefSeq" id="XP_033463925.1">
    <property type="nucleotide sequence ID" value="XM_033608948.1"/>
</dbReference>
<feature type="compositionally biased region" description="Low complexity" evidence="1">
    <location>
        <begin position="1119"/>
        <end position="1131"/>
    </location>
</feature>
<evidence type="ECO:0000313" key="2">
    <source>
        <dbReference type="Proteomes" id="UP000504637"/>
    </source>
</evidence>
<protein>
    <recommendedName>
        <fullName evidence="4">ADF-H domain-containing protein</fullName>
    </recommendedName>
</protein>
<feature type="compositionally biased region" description="Basic and acidic residues" evidence="1">
    <location>
        <begin position="274"/>
        <end position="288"/>
    </location>
</feature>
<dbReference type="Proteomes" id="UP000504637">
    <property type="component" value="Unplaced"/>
</dbReference>
<feature type="compositionally biased region" description="Basic and acidic residues" evidence="1">
    <location>
        <begin position="378"/>
        <end position="397"/>
    </location>
</feature>
<dbReference type="SUPFAM" id="SSF55753">
    <property type="entry name" value="Actin depolymerizing proteins"/>
    <property type="match status" value="1"/>
</dbReference>
<dbReference type="OrthoDB" id="74412at2759"/>
<feature type="region of interest" description="Disordered" evidence="1">
    <location>
        <begin position="147"/>
        <end position="207"/>
    </location>
</feature>
<evidence type="ECO:0008006" key="4">
    <source>
        <dbReference type="Google" id="ProtNLM"/>
    </source>
</evidence>
<organism evidence="3">
    <name type="scientific">Dissoconium aciculare CBS 342.82</name>
    <dbReference type="NCBI Taxonomy" id="1314786"/>
    <lineage>
        <taxon>Eukaryota</taxon>
        <taxon>Fungi</taxon>
        <taxon>Dikarya</taxon>
        <taxon>Ascomycota</taxon>
        <taxon>Pezizomycotina</taxon>
        <taxon>Dothideomycetes</taxon>
        <taxon>Dothideomycetidae</taxon>
        <taxon>Mycosphaerellales</taxon>
        <taxon>Dissoconiaceae</taxon>
        <taxon>Dissoconium</taxon>
    </lineage>
</organism>